<dbReference type="InterPro" id="IPR001460">
    <property type="entry name" value="PCN-bd_Tpept"/>
</dbReference>
<evidence type="ECO:0000256" key="8">
    <source>
        <dbReference type="ARBA" id="ARBA00023316"/>
    </source>
</evidence>
<dbReference type="PANTHER" id="PTHR32282:SF11">
    <property type="entry name" value="PENICILLIN-BINDING PROTEIN 1B"/>
    <property type="match status" value="1"/>
</dbReference>
<reference evidence="12 13" key="1">
    <citation type="journal article" date="2015" name="Nature">
        <title>rRNA introns, odd ribosomes, and small enigmatic genomes across a large radiation of phyla.</title>
        <authorList>
            <person name="Brown C.T."/>
            <person name="Hug L.A."/>
            <person name="Thomas B.C."/>
            <person name="Sharon I."/>
            <person name="Castelle C.J."/>
            <person name="Singh A."/>
            <person name="Wilkins M.J."/>
            <person name="Williams K.H."/>
            <person name="Banfield J.F."/>
        </authorList>
    </citation>
    <scope>NUCLEOTIDE SEQUENCE [LARGE SCALE GENOMIC DNA]</scope>
</reference>
<keyword evidence="7" id="KW-0472">Membrane</keyword>
<evidence type="ECO:0000313" key="13">
    <source>
        <dbReference type="Proteomes" id="UP000034797"/>
    </source>
</evidence>
<feature type="domain" description="Penicillin-binding protein transpeptidase" evidence="11">
    <location>
        <begin position="21"/>
        <end position="185"/>
    </location>
</feature>
<evidence type="ECO:0000256" key="9">
    <source>
        <dbReference type="ARBA" id="ARBA00044770"/>
    </source>
</evidence>
<dbReference type="GO" id="GO:0030288">
    <property type="term" value="C:outer membrane-bounded periplasmic space"/>
    <property type="evidence" value="ECO:0007669"/>
    <property type="project" value="TreeGrafter"/>
</dbReference>
<dbReference type="GO" id="GO:0016020">
    <property type="term" value="C:membrane"/>
    <property type="evidence" value="ECO:0007669"/>
    <property type="project" value="UniProtKB-SubCell"/>
</dbReference>
<gene>
    <name evidence="12" type="ORF">UW84_C0033G0001</name>
</gene>
<dbReference type="Proteomes" id="UP000034797">
    <property type="component" value="Unassembled WGS sequence"/>
</dbReference>
<dbReference type="EMBL" id="LCJW01000033">
    <property type="protein sequence ID" value="KKT85387.1"/>
    <property type="molecule type" value="Genomic_DNA"/>
</dbReference>
<evidence type="ECO:0000313" key="12">
    <source>
        <dbReference type="EMBL" id="KKT85387.1"/>
    </source>
</evidence>
<evidence type="ECO:0000256" key="4">
    <source>
        <dbReference type="ARBA" id="ARBA00022679"/>
    </source>
</evidence>
<keyword evidence="2" id="KW-1003">Cell membrane</keyword>
<evidence type="ECO:0000256" key="10">
    <source>
        <dbReference type="ARBA" id="ARBA00049902"/>
    </source>
</evidence>
<organism evidence="12 13">
    <name type="scientific">Candidatus Collierbacteria bacterium GW2011_GWA2_44_99</name>
    <dbReference type="NCBI Taxonomy" id="1618380"/>
    <lineage>
        <taxon>Bacteria</taxon>
        <taxon>Candidatus Collieribacteriota</taxon>
    </lineage>
</organism>
<keyword evidence="8" id="KW-0961">Cell wall biogenesis/degradation</keyword>
<protein>
    <recommendedName>
        <fullName evidence="9">peptidoglycan glycosyltransferase</fullName>
        <ecNumber evidence="9">2.4.99.28</ecNumber>
    </recommendedName>
</protein>
<dbReference type="InterPro" id="IPR050396">
    <property type="entry name" value="Glycosyltr_51/Transpeptidase"/>
</dbReference>
<evidence type="ECO:0000256" key="7">
    <source>
        <dbReference type="ARBA" id="ARBA00023136"/>
    </source>
</evidence>
<dbReference type="InterPro" id="IPR012338">
    <property type="entry name" value="Beta-lactam/transpept-like"/>
</dbReference>
<accession>A0A0G1MX81</accession>
<name>A0A0G1MX81_9BACT</name>
<sequence>MTEFPGKDEKTPYIPKNYDGKEHGLLHLRDALGSSINIPAVKLLALVGVENVLRQGYRMGLTSLEPTAETMARVGLSMALGGGEVRLLEMTAAYSAFANGGYKVEPIAILKIEDNQDKVIFENKLVKPERVLDEKVAFLINSILSDNNSRLLTFGPNSYLNMGARAVAVKTGTTNDLRDNWTIGWSRDII</sequence>
<dbReference type="PANTHER" id="PTHR32282">
    <property type="entry name" value="BINDING PROTEIN TRANSPEPTIDASE, PUTATIVE-RELATED"/>
    <property type="match status" value="1"/>
</dbReference>
<comment type="caution">
    <text evidence="12">The sequence shown here is derived from an EMBL/GenBank/DDBJ whole genome shotgun (WGS) entry which is preliminary data.</text>
</comment>
<dbReference type="GO" id="GO:0071555">
    <property type="term" value="P:cell wall organization"/>
    <property type="evidence" value="ECO:0007669"/>
    <property type="project" value="UniProtKB-KW"/>
</dbReference>
<evidence type="ECO:0000256" key="1">
    <source>
        <dbReference type="ARBA" id="ARBA00004370"/>
    </source>
</evidence>
<dbReference type="Gene3D" id="3.40.710.10">
    <property type="entry name" value="DD-peptidase/beta-lactamase superfamily"/>
    <property type="match status" value="1"/>
</dbReference>
<evidence type="ECO:0000259" key="11">
    <source>
        <dbReference type="Pfam" id="PF00905"/>
    </source>
</evidence>
<dbReference type="EC" id="2.4.99.28" evidence="9"/>
<dbReference type="GO" id="GO:0009252">
    <property type="term" value="P:peptidoglycan biosynthetic process"/>
    <property type="evidence" value="ECO:0007669"/>
    <property type="project" value="UniProtKB-KW"/>
</dbReference>
<keyword evidence="6" id="KW-0573">Peptidoglycan synthesis</keyword>
<evidence type="ECO:0000256" key="3">
    <source>
        <dbReference type="ARBA" id="ARBA00022676"/>
    </source>
</evidence>
<comment type="subcellular location">
    <subcellularLocation>
        <location evidence="1">Membrane</location>
    </subcellularLocation>
</comment>
<keyword evidence="3" id="KW-0328">Glycosyltransferase</keyword>
<feature type="non-terminal residue" evidence="12">
    <location>
        <position position="190"/>
    </location>
</feature>
<dbReference type="GO" id="GO:0008658">
    <property type="term" value="F:penicillin binding"/>
    <property type="evidence" value="ECO:0007669"/>
    <property type="project" value="InterPro"/>
</dbReference>
<dbReference type="GO" id="GO:0008955">
    <property type="term" value="F:peptidoglycan glycosyltransferase activity"/>
    <property type="evidence" value="ECO:0007669"/>
    <property type="project" value="UniProtKB-EC"/>
</dbReference>
<proteinExistence type="predicted"/>
<dbReference type="PATRIC" id="fig|1618380.3.peg.548"/>
<evidence type="ECO:0000256" key="2">
    <source>
        <dbReference type="ARBA" id="ARBA00022475"/>
    </source>
</evidence>
<dbReference type="Pfam" id="PF00905">
    <property type="entry name" value="Transpeptidase"/>
    <property type="match status" value="1"/>
</dbReference>
<dbReference type="GO" id="GO:0008360">
    <property type="term" value="P:regulation of cell shape"/>
    <property type="evidence" value="ECO:0007669"/>
    <property type="project" value="UniProtKB-KW"/>
</dbReference>
<evidence type="ECO:0000256" key="5">
    <source>
        <dbReference type="ARBA" id="ARBA00022960"/>
    </source>
</evidence>
<dbReference type="AlphaFoldDB" id="A0A0G1MX81"/>
<comment type="catalytic activity">
    <reaction evidence="10">
        <text>[GlcNAc-(1-&gt;4)-Mur2Ac(oyl-L-Ala-gamma-D-Glu-L-Lys-D-Ala-D-Ala)](n)-di-trans,octa-cis-undecaprenyl diphosphate + beta-D-GlcNAc-(1-&gt;4)-Mur2Ac(oyl-L-Ala-gamma-D-Glu-L-Lys-D-Ala-D-Ala)-di-trans,octa-cis-undecaprenyl diphosphate = [GlcNAc-(1-&gt;4)-Mur2Ac(oyl-L-Ala-gamma-D-Glu-L-Lys-D-Ala-D-Ala)](n+1)-di-trans,octa-cis-undecaprenyl diphosphate + di-trans,octa-cis-undecaprenyl diphosphate + H(+)</text>
        <dbReference type="Rhea" id="RHEA:23708"/>
        <dbReference type="Rhea" id="RHEA-COMP:9602"/>
        <dbReference type="Rhea" id="RHEA-COMP:9603"/>
        <dbReference type="ChEBI" id="CHEBI:15378"/>
        <dbReference type="ChEBI" id="CHEBI:58405"/>
        <dbReference type="ChEBI" id="CHEBI:60033"/>
        <dbReference type="ChEBI" id="CHEBI:78435"/>
        <dbReference type="EC" id="2.4.99.28"/>
    </reaction>
</comment>
<keyword evidence="5" id="KW-0133">Cell shape</keyword>
<evidence type="ECO:0000256" key="6">
    <source>
        <dbReference type="ARBA" id="ARBA00022984"/>
    </source>
</evidence>
<keyword evidence="4" id="KW-0808">Transferase</keyword>
<dbReference type="SUPFAM" id="SSF56601">
    <property type="entry name" value="beta-lactamase/transpeptidase-like"/>
    <property type="match status" value="1"/>
</dbReference>